<dbReference type="InterPro" id="IPR043502">
    <property type="entry name" value="DNA/RNA_pol_sf"/>
</dbReference>
<dbReference type="Proteomes" id="UP000199729">
    <property type="component" value="Chromosome"/>
</dbReference>
<evidence type="ECO:0000313" key="14">
    <source>
        <dbReference type="EMBL" id="ASM78033.1"/>
    </source>
</evidence>
<dbReference type="GO" id="GO:0051607">
    <property type="term" value="P:defense response to virus"/>
    <property type="evidence" value="ECO:0007669"/>
    <property type="project" value="UniProtKB-KW"/>
</dbReference>
<dbReference type="KEGG" id="vff:VITFI_CDS1125"/>
<evidence type="ECO:0000313" key="13">
    <source>
        <dbReference type="EMBL" id="ASM76903.1"/>
    </source>
</evidence>
<dbReference type="SUPFAM" id="SSF56672">
    <property type="entry name" value="DNA/RNA polymerases"/>
    <property type="match status" value="1"/>
</dbReference>
<dbReference type="InterPro" id="IPR030931">
    <property type="entry name" value="Group_II_RT_mat"/>
</dbReference>
<evidence type="ECO:0000256" key="7">
    <source>
        <dbReference type="ARBA" id="ARBA00023118"/>
    </source>
</evidence>
<dbReference type="PRINTS" id="PR00866">
    <property type="entry name" value="RNADNAPOLMS"/>
</dbReference>
<organism evidence="12 17">
    <name type="scientific">Vitreoscilla filiformis</name>
    <dbReference type="NCBI Taxonomy" id="63"/>
    <lineage>
        <taxon>Bacteria</taxon>
        <taxon>Pseudomonadati</taxon>
        <taxon>Pseudomonadota</taxon>
        <taxon>Betaproteobacteria</taxon>
        <taxon>Neisseriales</taxon>
        <taxon>Neisseriaceae</taxon>
        <taxon>Vitreoscilla</taxon>
    </lineage>
</organism>
<evidence type="ECO:0000313" key="17">
    <source>
        <dbReference type="Proteomes" id="UP000199729"/>
    </source>
</evidence>
<dbReference type="CDD" id="cd01651">
    <property type="entry name" value="RT_G2_intron"/>
    <property type="match status" value="1"/>
</dbReference>
<dbReference type="EMBL" id="CP022423">
    <property type="protein sequence ID" value="ASM78035.1"/>
    <property type="molecule type" value="Genomic_DNA"/>
</dbReference>
<evidence type="ECO:0000313" key="12">
    <source>
        <dbReference type="EMBL" id="ASM76729.1"/>
    </source>
</evidence>
<dbReference type="KEGG" id="vff:VITFI_CDS0951"/>
<feature type="region of interest" description="Disordered" evidence="10">
    <location>
        <begin position="122"/>
        <end position="159"/>
    </location>
</feature>
<dbReference type="GO" id="GO:0003964">
    <property type="term" value="F:RNA-directed DNA polymerase activity"/>
    <property type="evidence" value="ECO:0007669"/>
    <property type="project" value="UniProtKB-KW"/>
</dbReference>
<evidence type="ECO:0000256" key="5">
    <source>
        <dbReference type="ARBA" id="ARBA00022842"/>
    </source>
</evidence>
<feature type="compositionally biased region" description="Basic residues" evidence="10">
    <location>
        <begin position="9"/>
        <end position="22"/>
    </location>
</feature>
<feature type="domain" description="Reverse transcriptase" evidence="11">
    <location>
        <begin position="213"/>
        <end position="439"/>
    </location>
</feature>
<evidence type="ECO:0000256" key="9">
    <source>
        <dbReference type="ARBA" id="ARBA00048173"/>
    </source>
</evidence>
<dbReference type="EMBL" id="CP022423">
    <property type="protein sequence ID" value="ASM78033.1"/>
    <property type="molecule type" value="Genomic_DNA"/>
</dbReference>
<comment type="similarity">
    <text evidence="8">Belongs to the bacterial reverse transcriptase family.</text>
</comment>
<sequence length="583" mass="65608">MRGDEQKPHRGGLGRQTSRHWMAKSDGTASRVDVALVHRQFTFLPGEVCITCGMEGNALQGRIPEWDVPGYQRPSAVGSCPLRDEETGSALASHAARGVATRCVMVQKSAEAVVGAQVKRAEGPNNERQGADTAISTAPVNPKRGRCAGGGGGEKRALRQDEVKREGLLEKVLDRDNLLKAWKRVRANKGAPGIDGVTVEDYPEQARQHWPRIKEQIERGRYEPQPVRRVEIPKAGGGKRALGIPTVMDRVIQQAIAQVLSPLYEVEFSANSYGFRPGRNAHQAIKQVQQDVKQGYKFAVDMDLAKFFDTVDHDVLMGLLGRTIGDKVLLRLIGNYLRAGVLVGYRVEPSEVGTPQGGPLSPLLGNVMLHELDKQLHSRGHRFARYADDVVILVRSLRAGHRVMHSVKKFVEAKLKLRVNQAKSQVAPMGECKFLGFTIKAGKIRWHKKTVENFKSRVRGLTRKGWGVSMDHRLAELRKHVQGWMQYYGISQYWRPVPGLDEWIRRRMRSVYWKRWKRSRTKIRELLRLGVNRRMAFRHGLSGKGNWRMARSPALRIALTNERLHETGLVSVVALWKKAQGYT</sequence>
<evidence type="ECO:0000259" key="11">
    <source>
        <dbReference type="PROSITE" id="PS50878"/>
    </source>
</evidence>
<dbReference type="Pfam" id="PF08388">
    <property type="entry name" value="GIIM"/>
    <property type="match status" value="1"/>
</dbReference>
<dbReference type="InterPro" id="IPR013597">
    <property type="entry name" value="Mat_intron_G2"/>
</dbReference>
<keyword evidence="4" id="KW-0479">Metal-binding</keyword>
<dbReference type="EMBL" id="CP022423">
    <property type="protein sequence ID" value="ASM76903.1"/>
    <property type="molecule type" value="Genomic_DNA"/>
</dbReference>
<dbReference type="KEGG" id="vff:VITFI_CDS2255"/>
<dbReference type="KEGG" id="vff:VITFI_CDS2257"/>
<dbReference type="NCBIfam" id="TIGR04416">
    <property type="entry name" value="group_II_RT_mat"/>
    <property type="match status" value="1"/>
</dbReference>
<dbReference type="InterPro" id="IPR000123">
    <property type="entry name" value="Reverse_transcriptase_msDNA"/>
</dbReference>
<dbReference type="KEGG" id="vff:VITFI_CDS2258"/>
<comment type="catalytic activity">
    <reaction evidence="9">
        <text>DNA(n) + a 2'-deoxyribonucleoside 5'-triphosphate = DNA(n+1) + diphosphate</text>
        <dbReference type="Rhea" id="RHEA:22508"/>
        <dbReference type="Rhea" id="RHEA-COMP:17339"/>
        <dbReference type="Rhea" id="RHEA-COMP:17340"/>
        <dbReference type="ChEBI" id="CHEBI:33019"/>
        <dbReference type="ChEBI" id="CHEBI:61560"/>
        <dbReference type="ChEBI" id="CHEBI:173112"/>
        <dbReference type="EC" id="2.7.7.49"/>
    </reaction>
</comment>
<dbReference type="EC" id="2.7.7.49" evidence="1"/>
<reference evidence="12 17" key="1">
    <citation type="submission" date="2017-07" db="EMBL/GenBank/DDBJ databases">
        <title>Complete Genome Sequence of the cosmetic ferment Vitreoscilla filiformis (ATCC15551).</title>
        <authorList>
            <person name="Contreras S."/>
            <person name="Sagory-Zalkind P."/>
            <person name="Blanquart H."/>
            <person name="Iltis A."/>
            <person name="Morand S.C."/>
        </authorList>
    </citation>
    <scope>NUCLEOTIDE SEQUENCE [LARGE SCALE GENOMIC DNA]</scope>
    <source>
        <strain evidence="12 17">ATCC 15551</strain>
    </source>
</reference>
<keyword evidence="17" id="KW-1185">Reference proteome</keyword>
<evidence type="ECO:0000256" key="10">
    <source>
        <dbReference type="SAM" id="MobiDB-lite"/>
    </source>
</evidence>
<feature type="region of interest" description="Disordered" evidence="10">
    <location>
        <begin position="1"/>
        <end position="24"/>
    </location>
</feature>
<keyword evidence="5" id="KW-0460">Magnesium</keyword>
<dbReference type="EMBL" id="CP022423">
    <property type="protein sequence ID" value="ASM76729.1"/>
    <property type="molecule type" value="Genomic_DNA"/>
</dbReference>
<gene>
    <name evidence="12" type="ORF">VITFI_CDS0951</name>
    <name evidence="13" type="ORF">VITFI_CDS1125</name>
    <name evidence="14" type="ORF">VITFI_CDS2255</name>
    <name evidence="15" type="ORF">VITFI_CDS2257</name>
    <name evidence="16" type="ORF">VITFI_CDS2258</name>
</gene>
<dbReference type="PANTHER" id="PTHR34047">
    <property type="entry name" value="NUCLEAR INTRON MATURASE 1, MITOCHONDRIAL-RELATED"/>
    <property type="match status" value="1"/>
</dbReference>
<evidence type="ECO:0000256" key="2">
    <source>
        <dbReference type="ARBA" id="ARBA00022679"/>
    </source>
</evidence>
<evidence type="ECO:0000313" key="16">
    <source>
        <dbReference type="EMBL" id="ASM78036.1"/>
    </source>
</evidence>
<protein>
    <recommendedName>
        <fullName evidence="1">RNA-directed DNA polymerase</fullName>
        <ecNumber evidence="1">2.7.7.49</ecNumber>
    </recommendedName>
</protein>
<dbReference type="GO" id="GO:0003723">
    <property type="term" value="F:RNA binding"/>
    <property type="evidence" value="ECO:0007669"/>
    <property type="project" value="InterPro"/>
</dbReference>
<proteinExistence type="inferred from homology"/>
<evidence type="ECO:0000256" key="6">
    <source>
        <dbReference type="ARBA" id="ARBA00022918"/>
    </source>
</evidence>
<dbReference type="Pfam" id="PF00078">
    <property type="entry name" value="RVT_1"/>
    <property type="match status" value="1"/>
</dbReference>
<keyword evidence="3" id="KW-0548">Nucleotidyltransferase</keyword>
<keyword evidence="7" id="KW-0051">Antiviral defense</keyword>
<evidence type="ECO:0000256" key="4">
    <source>
        <dbReference type="ARBA" id="ARBA00022723"/>
    </source>
</evidence>
<evidence type="ECO:0000256" key="1">
    <source>
        <dbReference type="ARBA" id="ARBA00012493"/>
    </source>
</evidence>
<dbReference type="EMBL" id="CP022423">
    <property type="protein sequence ID" value="ASM78036.1"/>
    <property type="molecule type" value="Genomic_DNA"/>
</dbReference>
<dbReference type="PROSITE" id="PS50878">
    <property type="entry name" value="RT_POL"/>
    <property type="match status" value="1"/>
</dbReference>
<dbReference type="InterPro" id="IPR051083">
    <property type="entry name" value="GrpII_Intron_Splice-Mob/Def"/>
</dbReference>
<name>A0A221KCN3_VITFI</name>
<evidence type="ECO:0000313" key="15">
    <source>
        <dbReference type="EMBL" id="ASM78035.1"/>
    </source>
</evidence>
<keyword evidence="2" id="KW-0808">Transferase</keyword>
<evidence type="ECO:0000256" key="8">
    <source>
        <dbReference type="ARBA" id="ARBA00034120"/>
    </source>
</evidence>
<keyword evidence="6 12" id="KW-0695">RNA-directed DNA polymerase</keyword>
<dbReference type="PANTHER" id="PTHR34047:SF8">
    <property type="entry name" value="PROTEIN YKFC"/>
    <property type="match status" value="1"/>
</dbReference>
<evidence type="ECO:0000256" key="3">
    <source>
        <dbReference type="ARBA" id="ARBA00022695"/>
    </source>
</evidence>
<dbReference type="AlphaFoldDB" id="A0A221KCN3"/>
<accession>A0A221KCN3</accession>
<dbReference type="GO" id="GO:0046872">
    <property type="term" value="F:metal ion binding"/>
    <property type="evidence" value="ECO:0007669"/>
    <property type="project" value="UniProtKB-KW"/>
</dbReference>
<dbReference type="InterPro" id="IPR000477">
    <property type="entry name" value="RT_dom"/>
</dbReference>